<dbReference type="RefSeq" id="WP_204045694.1">
    <property type="nucleotide sequence ID" value="NZ_BOOA01000108.1"/>
</dbReference>
<proteinExistence type="predicted"/>
<accession>A0A919QHJ9</accession>
<comment type="caution">
    <text evidence="1">The sequence shown here is derived from an EMBL/GenBank/DDBJ whole genome shotgun (WGS) entry which is preliminary data.</text>
</comment>
<dbReference type="EMBL" id="BOOA01000108">
    <property type="protein sequence ID" value="GIH29077.1"/>
    <property type="molecule type" value="Genomic_DNA"/>
</dbReference>
<evidence type="ECO:0000313" key="2">
    <source>
        <dbReference type="Proteomes" id="UP000640052"/>
    </source>
</evidence>
<name>A0A919QHJ9_9ACTN</name>
<reference evidence="1" key="1">
    <citation type="submission" date="2021-01" db="EMBL/GenBank/DDBJ databases">
        <title>Whole genome shotgun sequence of Acrocarpospora phusangensis NBRC 108782.</title>
        <authorList>
            <person name="Komaki H."/>
            <person name="Tamura T."/>
        </authorList>
    </citation>
    <scope>NUCLEOTIDE SEQUENCE</scope>
    <source>
        <strain evidence="1">NBRC 108782</strain>
    </source>
</reference>
<keyword evidence="2" id="KW-1185">Reference proteome</keyword>
<dbReference type="AlphaFoldDB" id="A0A919QHJ9"/>
<sequence>MMTNAGRDMIADSIGKASGRPAVAEYIALSANATAPSAANTTLPGEITTGGGGLIRSAATYAHTGGASTYTLTKTFTANGSDALPVTIAKIGVLNAAASGTLVHETLLNATATLSSSGDQLTVTQTVTLS</sequence>
<evidence type="ECO:0000313" key="1">
    <source>
        <dbReference type="EMBL" id="GIH29077.1"/>
    </source>
</evidence>
<gene>
    <name evidence="1" type="ORF">Aph01nite_73870</name>
</gene>
<protein>
    <submittedName>
        <fullName evidence="1">Uncharacterized protein</fullName>
    </submittedName>
</protein>
<organism evidence="1 2">
    <name type="scientific">Acrocarpospora phusangensis</name>
    <dbReference type="NCBI Taxonomy" id="1070424"/>
    <lineage>
        <taxon>Bacteria</taxon>
        <taxon>Bacillati</taxon>
        <taxon>Actinomycetota</taxon>
        <taxon>Actinomycetes</taxon>
        <taxon>Streptosporangiales</taxon>
        <taxon>Streptosporangiaceae</taxon>
        <taxon>Acrocarpospora</taxon>
    </lineage>
</organism>
<dbReference type="Proteomes" id="UP000640052">
    <property type="component" value="Unassembled WGS sequence"/>
</dbReference>